<dbReference type="STRING" id="64971.SAMN05421831_102189"/>
<dbReference type="RefSeq" id="WP_093308658.1">
    <property type="nucleotide sequence ID" value="NZ_FNYH01000002.1"/>
</dbReference>
<sequence length="335" mass="36518">MMLKISAQKGFGLVEVMIALVLGLLLSLAVSEAYVTSSRAYRANELQARLQETGRFVLSYLADELRQADYWGRAIDPYLVDNFSVSGDCLGPLGLNITGVSAKPEDDLVQPLAVVSVEGTTANIPSCLPQAASSANGLPPRDIISIRYAGAQVTPPLAAGVYVKSFNNEMLIFSSGGGSPPSEPSNADNNQDIWNYVANTFYIRTQGDQVELARLRLDASGLSVQPLLEGIEGLRILWGYDGDAGDPSIRADGAVDQYINASQVPNWQRVIAARIYVLVRSEILGGYTDTRTYQLGDVSVNAFNDNRYRLVMSKTVTLRNLRLRNYRQGLMLDTN</sequence>
<dbReference type="Proteomes" id="UP000242999">
    <property type="component" value="Unassembled WGS sequence"/>
</dbReference>
<dbReference type="OrthoDB" id="5296662at2"/>
<evidence type="ECO:0000313" key="2">
    <source>
        <dbReference type="Proteomes" id="UP000242999"/>
    </source>
</evidence>
<dbReference type="InterPro" id="IPR032092">
    <property type="entry name" value="PilW"/>
</dbReference>
<dbReference type="AlphaFoldDB" id="A0A1H6QT76"/>
<keyword evidence="2" id="KW-1185">Reference proteome</keyword>
<gene>
    <name evidence="1" type="ORF">SAMN05421831_102189</name>
</gene>
<name>A0A1H6QT76_9GAMM</name>
<dbReference type="Pfam" id="PF07963">
    <property type="entry name" value="N_methyl"/>
    <property type="match status" value="1"/>
</dbReference>
<dbReference type="GO" id="GO:0043683">
    <property type="term" value="P:type IV pilus assembly"/>
    <property type="evidence" value="ECO:0007669"/>
    <property type="project" value="InterPro"/>
</dbReference>
<reference evidence="2" key="1">
    <citation type="submission" date="2016-10" db="EMBL/GenBank/DDBJ databases">
        <authorList>
            <person name="Varghese N."/>
            <person name="Submissions S."/>
        </authorList>
    </citation>
    <scope>NUCLEOTIDE SEQUENCE [LARGE SCALE GENOMIC DNA]</scope>
    <source>
        <strain evidence="2">DSM 7165</strain>
    </source>
</reference>
<organism evidence="1 2">
    <name type="scientific">Allopseudospirillum japonicum</name>
    <dbReference type="NCBI Taxonomy" id="64971"/>
    <lineage>
        <taxon>Bacteria</taxon>
        <taxon>Pseudomonadati</taxon>
        <taxon>Pseudomonadota</taxon>
        <taxon>Gammaproteobacteria</taxon>
        <taxon>Oceanospirillales</taxon>
        <taxon>Oceanospirillaceae</taxon>
        <taxon>Allopseudospirillum</taxon>
    </lineage>
</organism>
<dbReference type="Pfam" id="PF16074">
    <property type="entry name" value="PilW"/>
    <property type="match status" value="1"/>
</dbReference>
<proteinExistence type="predicted"/>
<protein>
    <submittedName>
        <fullName evidence="1">Prepilin-type N-terminal cleavage/methylation domain-containing protein</fullName>
    </submittedName>
</protein>
<dbReference type="NCBIfam" id="TIGR02532">
    <property type="entry name" value="IV_pilin_GFxxxE"/>
    <property type="match status" value="1"/>
</dbReference>
<evidence type="ECO:0000313" key="1">
    <source>
        <dbReference type="EMBL" id="SEI46901.1"/>
    </source>
</evidence>
<dbReference type="InterPro" id="IPR012902">
    <property type="entry name" value="N_methyl_site"/>
</dbReference>
<dbReference type="EMBL" id="FNYH01000002">
    <property type="protein sequence ID" value="SEI46901.1"/>
    <property type="molecule type" value="Genomic_DNA"/>
</dbReference>
<accession>A0A1H6QT76</accession>